<dbReference type="EMBL" id="JAVFWL010000003">
    <property type="protein sequence ID" value="KAK6739779.1"/>
    <property type="molecule type" value="Genomic_DNA"/>
</dbReference>
<name>A0ABR1CN55_NECAM</name>
<dbReference type="InterPro" id="IPR000253">
    <property type="entry name" value="FHA_dom"/>
</dbReference>
<dbReference type="PRINTS" id="PR00380">
    <property type="entry name" value="KINESINHEAVY"/>
</dbReference>
<dbReference type="CDD" id="cd22709">
    <property type="entry name" value="FHA_KIF28P"/>
    <property type="match status" value="1"/>
</dbReference>
<dbReference type="Pfam" id="PF00225">
    <property type="entry name" value="Kinesin"/>
    <property type="match status" value="1"/>
</dbReference>
<evidence type="ECO:0000256" key="7">
    <source>
        <dbReference type="SAM" id="Coils"/>
    </source>
</evidence>
<dbReference type="SUPFAM" id="SSF49879">
    <property type="entry name" value="SMAD/FHA domain"/>
    <property type="match status" value="1"/>
</dbReference>
<dbReference type="CDD" id="cd01365">
    <property type="entry name" value="KISc_KIF1A_KIF1B"/>
    <property type="match status" value="1"/>
</dbReference>
<feature type="coiled-coil region" evidence="7">
    <location>
        <begin position="370"/>
        <end position="430"/>
    </location>
</feature>
<feature type="region of interest" description="Disordered" evidence="8">
    <location>
        <begin position="838"/>
        <end position="911"/>
    </location>
</feature>
<keyword evidence="1 5" id="KW-0547">Nucleotide-binding</keyword>
<dbReference type="InterPro" id="IPR022140">
    <property type="entry name" value="Kinesin-like_KIF1-typ"/>
</dbReference>
<evidence type="ECO:0000256" key="1">
    <source>
        <dbReference type="ARBA" id="ARBA00022741"/>
    </source>
</evidence>
<dbReference type="InterPro" id="IPR008984">
    <property type="entry name" value="SMAD_FHA_dom_sf"/>
</dbReference>
<comment type="caution">
    <text evidence="10">The sequence shown here is derived from an EMBL/GenBank/DDBJ whole genome shotgun (WGS) entry which is preliminary data.</text>
</comment>
<dbReference type="InterPro" id="IPR035892">
    <property type="entry name" value="C2_domain_sf"/>
</dbReference>
<dbReference type="SUPFAM" id="SSF49562">
    <property type="entry name" value="C2 domain (Calcium/lipid-binding domain, CaLB)"/>
    <property type="match status" value="1"/>
</dbReference>
<keyword evidence="3 7" id="KW-0175">Coiled coil</keyword>
<evidence type="ECO:0000256" key="6">
    <source>
        <dbReference type="RuleBase" id="RU000394"/>
    </source>
</evidence>
<feature type="compositionally biased region" description="Basic and acidic residues" evidence="8">
    <location>
        <begin position="265"/>
        <end position="278"/>
    </location>
</feature>
<feature type="compositionally biased region" description="Polar residues" evidence="8">
    <location>
        <begin position="244"/>
        <end position="253"/>
    </location>
</feature>
<dbReference type="Proteomes" id="UP001303046">
    <property type="component" value="Unassembled WGS sequence"/>
</dbReference>
<dbReference type="Pfam" id="PF00498">
    <property type="entry name" value="FHA"/>
    <property type="match status" value="1"/>
</dbReference>
<dbReference type="InterPro" id="IPR019821">
    <property type="entry name" value="Kinesin_motor_CS"/>
</dbReference>
<dbReference type="PANTHER" id="PTHR47117">
    <property type="entry name" value="STAR-RELATED LIPID TRANSFER PROTEIN 9"/>
    <property type="match status" value="1"/>
</dbReference>
<keyword evidence="11" id="KW-1185">Reference proteome</keyword>
<keyword evidence="4 5" id="KW-0505">Motor protein</keyword>
<organism evidence="10 11">
    <name type="scientific">Necator americanus</name>
    <name type="common">Human hookworm</name>
    <dbReference type="NCBI Taxonomy" id="51031"/>
    <lineage>
        <taxon>Eukaryota</taxon>
        <taxon>Metazoa</taxon>
        <taxon>Ecdysozoa</taxon>
        <taxon>Nematoda</taxon>
        <taxon>Chromadorea</taxon>
        <taxon>Rhabditida</taxon>
        <taxon>Rhabditina</taxon>
        <taxon>Rhabditomorpha</taxon>
        <taxon>Strongyloidea</taxon>
        <taxon>Ancylostomatidae</taxon>
        <taxon>Bunostominae</taxon>
        <taxon>Necator</taxon>
    </lineage>
</organism>
<proteinExistence type="inferred from homology"/>
<feature type="domain" description="Kinesin motor" evidence="9">
    <location>
        <begin position="10"/>
        <end position="362"/>
    </location>
</feature>
<dbReference type="PROSITE" id="PS00411">
    <property type="entry name" value="KINESIN_MOTOR_1"/>
    <property type="match status" value="1"/>
</dbReference>
<gene>
    <name evidence="10" type="primary">Necator_chrIII.g9101</name>
    <name evidence="10" type="ORF">RB195_008336</name>
</gene>
<evidence type="ECO:0000256" key="5">
    <source>
        <dbReference type="PROSITE-ProRule" id="PRU00283"/>
    </source>
</evidence>
<reference evidence="10 11" key="1">
    <citation type="submission" date="2023-08" db="EMBL/GenBank/DDBJ databases">
        <title>A Necator americanus chromosomal reference genome.</title>
        <authorList>
            <person name="Ilik V."/>
            <person name="Petrzelkova K.J."/>
            <person name="Pardy F."/>
            <person name="Fuh T."/>
            <person name="Niatou-Singa F.S."/>
            <person name="Gouil Q."/>
            <person name="Baker L."/>
            <person name="Ritchie M.E."/>
            <person name="Jex A.R."/>
            <person name="Gazzola D."/>
            <person name="Li H."/>
            <person name="Toshio Fujiwara R."/>
            <person name="Zhan B."/>
            <person name="Aroian R.V."/>
            <person name="Pafco B."/>
            <person name="Schwarz E.M."/>
        </authorList>
    </citation>
    <scope>NUCLEOTIDE SEQUENCE [LARGE SCALE GENOMIC DNA]</scope>
    <source>
        <strain evidence="10 11">Aroian</strain>
        <tissue evidence="10">Whole animal</tissue>
    </source>
</reference>
<dbReference type="Pfam" id="PF12423">
    <property type="entry name" value="KIF1B"/>
    <property type="match status" value="1"/>
</dbReference>
<evidence type="ECO:0000256" key="8">
    <source>
        <dbReference type="SAM" id="MobiDB-lite"/>
    </source>
</evidence>
<feature type="compositionally biased region" description="Basic and acidic residues" evidence="8">
    <location>
        <begin position="870"/>
        <end position="882"/>
    </location>
</feature>
<dbReference type="InterPro" id="IPR027417">
    <property type="entry name" value="P-loop_NTPase"/>
</dbReference>
<protein>
    <recommendedName>
        <fullName evidence="6">Kinesin-like protein</fullName>
    </recommendedName>
</protein>
<dbReference type="Gene3D" id="2.60.200.20">
    <property type="match status" value="1"/>
</dbReference>
<feature type="binding site" evidence="5">
    <location>
        <begin position="112"/>
        <end position="119"/>
    </location>
    <ligand>
        <name>ATP</name>
        <dbReference type="ChEBI" id="CHEBI:30616"/>
    </ligand>
</feature>
<sequence length="911" mass="102336">MGTGKGGGDNVVVAVRVRPFNDREKSRKAQLVIEMPDGQRTCIRDPNNPSDEKWFTFDHSYWSHDGFQEESNGYFSPVNDRYADQKRVFADLGKGVLENAWAGYNCSLFAYGQTGSGKSYSIVGFKNNKGLVPTVCEELFKNIEEKKDQGGQYEVFISMFEIYCEKIRDLLSSKEPPKGGLKIREHPKTGFYVENLSSSPVNSYKEIEAKIDEGTKNRTIAATNMNATSSRAHTIVKLLFVQKSPKSSGGTTTKKSEINLVDLAGSERQRDAGTEGDRMKEGIVINQSLSTLGRVIKALHEQQGNKGKKVQIPYRDSVLTCLLKNALGGNSKTIMIAAISPADINYEETLSTLRFADRAKSIKTNAVVNENQTERIMRELREENERLQKQLKAGGGSDDNEEIESLRRQLEQNQKEMAELEKTWQEKVAEEAAKHNTSAERMAIMKQRQEIPHLWNLNEDPALTDVIVHFLPPGVITIGNKTADPAPMVQLNGLSILPQHAVVENTKNKKLIITACEGAEVLVNGEKLTKPKQLSQNDRLLFGGNHLYVFNNPNKKGARKDITYEEAQKEIAKGAGIGIPGEGGKSKADLILEEELISTMPLVYRANAMAVELRRNVKFELVLVSPEMRGLQEGLTEIWVSVHNLTEDTRFMWEKARFMNRYYGMQEMYENKVDGEEWNMSKDRDPFYEAPDSKSLLGSAIVFLQPLAYLMDSEETYPIMDFTGEELGEMSVLLTPCNSSGKELIGDYVDDPKELIGRNYGFMVKIQSARGLPRRIDKSSCKYRFFDGKEVETPLITGNNPSYMHDQTFQYKSVSPELADYLLNANLWITLWGTQRPRQLPQRDNRRSSSAVSAEGKRSTRKKKVPKAPKPADEEIVLDKSAELGSEPKTPKKKSSSKTRRPKRATSASTQ</sequence>
<dbReference type="SUPFAM" id="SSF52540">
    <property type="entry name" value="P-loop containing nucleoside triphosphate hydrolases"/>
    <property type="match status" value="1"/>
</dbReference>
<evidence type="ECO:0000259" key="9">
    <source>
        <dbReference type="PROSITE" id="PS50067"/>
    </source>
</evidence>
<keyword evidence="2 5" id="KW-0067">ATP-binding</keyword>
<dbReference type="PROSITE" id="PS50067">
    <property type="entry name" value="KINESIN_MOTOR_2"/>
    <property type="match status" value="1"/>
</dbReference>
<evidence type="ECO:0000313" key="11">
    <source>
        <dbReference type="Proteomes" id="UP001303046"/>
    </source>
</evidence>
<keyword evidence="6" id="KW-0493">Microtubule</keyword>
<accession>A0ABR1CN55</accession>
<dbReference type="Gene3D" id="3.40.850.10">
    <property type="entry name" value="Kinesin motor domain"/>
    <property type="match status" value="1"/>
</dbReference>
<evidence type="ECO:0000313" key="10">
    <source>
        <dbReference type="EMBL" id="KAK6739779.1"/>
    </source>
</evidence>
<feature type="region of interest" description="Disordered" evidence="8">
    <location>
        <begin position="244"/>
        <end position="278"/>
    </location>
</feature>
<comment type="similarity">
    <text evidence="5 6">Belongs to the TRAFAC class myosin-kinesin ATPase superfamily. Kinesin family.</text>
</comment>
<evidence type="ECO:0000256" key="3">
    <source>
        <dbReference type="ARBA" id="ARBA00023054"/>
    </source>
</evidence>
<dbReference type="SMART" id="SM00129">
    <property type="entry name" value="KISc"/>
    <property type="match status" value="1"/>
</dbReference>
<feature type="compositionally biased region" description="Basic residues" evidence="8">
    <location>
        <begin position="891"/>
        <end position="904"/>
    </location>
</feature>
<dbReference type="InterPro" id="IPR001752">
    <property type="entry name" value="Kinesin_motor_dom"/>
</dbReference>
<evidence type="ECO:0000256" key="4">
    <source>
        <dbReference type="ARBA" id="ARBA00023175"/>
    </source>
</evidence>
<dbReference type="InterPro" id="IPR036961">
    <property type="entry name" value="Kinesin_motor_dom_sf"/>
</dbReference>
<evidence type="ECO:0000256" key="2">
    <source>
        <dbReference type="ARBA" id="ARBA00022840"/>
    </source>
</evidence>